<dbReference type="EMBL" id="JAUKTV010000016">
    <property type="protein sequence ID" value="KAK0712324.1"/>
    <property type="molecule type" value="Genomic_DNA"/>
</dbReference>
<feature type="region of interest" description="Disordered" evidence="1">
    <location>
        <begin position="46"/>
        <end position="83"/>
    </location>
</feature>
<keyword evidence="2" id="KW-0732">Signal</keyword>
<dbReference type="AlphaFoldDB" id="A0AA40DQG3"/>
<sequence length="193" mass="20874">MAKRKRFVALSLAAMALYAVMLSLAAMAGACCGSWGTAAIQGPGMNATHDQPSAPPLNSPDYARRWNDTPYSQPKSQVSHRRGAAQPTALALLRFVARPLHRAAVSWPYRSCYVSLMAVGERGQHVGHPDLATRSRCLIMGRPVSNRCEFGRCRMKGVMISVLRLMARFSAPASGTMAKEDNPCEDAAEVALN</sequence>
<gene>
    <name evidence="3" type="ORF">B0T21DRAFT_352560</name>
</gene>
<proteinExistence type="predicted"/>
<reference evidence="3" key="1">
    <citation type="submission" date="2023-06" db="EMBL/GenBank/DDBJ databases">
        <title>Genome-scale phylogeny and comparative genomics of the fungal order Sordariales.</title>
        <authorList>
            <consortium name="Lawrence Berkeley National Laboratory"/>
            <person name="Hensen N."/>
            <person name="Bonometti L."/>
            <person name="Westerberg I."/>
            <person name="Brannstrom I.O."/>
            <person name="Guillou S."/>
            <person name="Cros-Aarteil S."/>
            <person name="Calhoun S."/>
            <person name="Haridas S."/>
            <person name="Kuo A."/>
            <person name="Mondo S."/>
            <person name="Pangilinan J."/>
            <person name="Riley R."/>
            <person name="Labutti K."/>
            <person name="Andreopoulos B."/>
            <person name="Lipzen A."/>
            <person name="Chen C."/>
            <person name="Yanf M."/>
            <person name="Daum C."/>
            <person name="Ng V."/>
            <person name="Clum A."/>
            <person name="Steindorff A."/>
            <person name="Ohm R."/>
            <person name="Martin F."/>
            <person name="Silar P."/>
            <person name="Natvig D."/>
            <person name="Lalanne C."/>
            <person name="Gautier V."/>
            <person name="Ament-Velasquez S.L."/>
            <person name="Kruys A."/>
            <person name="Hutchinson M.I."/>
            <person name="Powell A.J."/>
            <person name="Barry K."/>
            <person name="Miller A.N."/>
            <person name="Grigoriev I.V."/>
            <person name="Debuchy R."/>
            <person name="Gladieux P."/>
            <person name="Thoren M.H."/>
            <person name="Johannesson H."/>
        </authorList>
    </citation>
    <scope>NUCLEOTIDE SEQUENCE</scope>
    <source>
        <strain evidence="3">CBS 540.89</strain>
    </source>
</reference>
<keyword evidence="4" id="KW-1185">Reference proteome</keyword>
<evidence type="ECO:0000313" key="3">
    <source>
        <dbReference type="EMBL" id="KAK0712324.1"/>
    </source>
</evidence>
<evidence type="ECO:0000256" key="1">
    <source>
        <dbReference type="SAM" id="MobiDB-lite"/>
    </source>
</evidence>
<protein>
    <submittedName>
        <fullName evidence="3">Uncharacterized protein</fullName>
    </submittedName>
</protein>
<accession>A0AA40DQG3</accession>
<feature type="signal peptide" evidence="2">
    <location>
        <begin position="1"/>
        <end position="30"/>
    </location>
</feature>
<comment type="caution">
    <text evidence="3">The sequence shown here is derived from an EMBL/GenBank/DDBJ whole genome shotgun (WGS) entry which is preliminary data.</text>
</comment>
<evidence type="ECO:0000313" key="4">
    <source>
        <dbReference type="Proteomes" id="UP001172159"/>
    </source>
</evidence>
<dbReference type="Proteomes" id="UP001172159">
    <property type="component" value="Unassembled WGS sequence"/>
</dbReference>
<name>A0AA40DQG3_9PEZI</name>
<feature type="chain" id="PRO_5041310808" evidence="2">
    <location>
        <begin position="31"/>
        <end position="193"/>
    </location>
</feature>
<evidence type="ECO:0000256" key="2">
    <source>
        <dbReference type="SAM" id="SignalP"/>
    </source>
</evidence>
<dbReference type="PROSITE" id="PS51257">
    <property type="entry name" value="PROKAR_LIPOPROTEIN"/>
    <property type="match status" value="1"/>
</dbReference>
<organism evidence="3 4">
    <name type="scientific">Apiosordaria backusii</name>
    <dbReference type="NCBI Taxonomy" id="314023"/>
    <lineage>
        <taxon>Eukaryota</taxon>
        <taxon>Fungi</taxon>
        <taxon>Dikarya</taxon>
        <taxon>Ascomycota</taxon>
        <taxon>Pezizomycotina</taxon>
        <taxon>Sordariomycetes</taxon>
        <taxon>Sordariomycetidae</taxon>
        <taxon>Sordariales</taxon>
        <taxon>Lasiosphaeriaceae</taxon>
        <taxon>Apiosordaria</taxon>
    </lineage>
</organism>